<dbReference type="Gramene" id="AET6Gv20991900.9">
    <property type="protein sequence ID" value="AET6Gv20991900.9"/>
    <property type="gene ID" value="AET6Gv20991900"/>
</dbReference>
<keyword evidence="2" id="KW-1185">Reference proteome</keyword>
<protein>
    <submittedName>
        <fullName evidence="1">Uncharacterized protein</fullName>
    </submittedName>
</protein>
<sequence length="58" mass="6977">KGCNYPVHKKGNEIVFFILFTLFVSKKYYPYISLQFLVLNGRLKLVYCKHITTNHPWR</sequence>
<reference evidence="1" key="3">
    <citation type="journal article" date="2017" name="Nature">
        <title>Genome sequence of the progenitor of the wheat D genome Aegilops tauschii.</title>
        <authorList>
            <person name="Luo M.C."/>
            <person name="Gu Y.Q."/>
            <person name="Puiu D."/>
            <person name="Wang H."/>
            <person name="Twardziok S.O."/>
            <person name="Deal K.R."/>
            <person name="Huo N."/>
            <person name="Zhu T."/>
            <person name="Wang L."/>
            <person name="Wang Y."/>
            <person name="McGuire P.E."/>
            <person name="Liu S."/>
            <person name="Long H."/>
            <person name="Ramasamy R.K."/>
            <person name="Rodriguez J.C."/>
            <person name="Van S.L."/>
            <person name="Yuan L."/>
            <person name="Wang Z."/>
            <person name="Xia Z."/>
            <person name="Xiao L."/>
            <person name="Anderson O.D."/>
            <person name="Ouyang S."/>
            <person name="Liang Y."/>
            <person name="Zimin A.V."/>
            <person name="Pertea G."/>
            <person name="Qi P."/>
            <person name="Bennetzen J.L."/>
            <person name="Dai X."/>
            <person name="Dawson M.W."/>
            <person name="Muller H.G."/>
            <person name="Kugler K."/>
            <person name="Rivarola-Duarte L."/>
            <person name="Spannagl M."/>
            <person name="Mayer K.F.X."/>
            <person name="Lu F.H."/>
            <person name="Bevan M.W."/>
            <person name="Leroy P."/>
            <person name="Li P."/>
            <person name="You F.M."/>
            <person name="Sun Q."/>
            <person name="Liu Z."/>
            <person name="Lyons E."/>
            <person name="Wicker T."/>
            <person name="Salzberg S.L."/>
            <person name="Devos K.M."/>
            <person name="Dvorak J."/>
        </authorList>
    </citation>
    <scope>NUCLEOTIDE SEQUENCE [LARGE SCALE GENOMIC DNA]</scope>
    <source>
        <strain evidence="1">cv. AL8/78</strain>
    </source>
</reference>
<reference evidence="1" key="4">
    <citation type="submission" date="2019-03" db="UniProtKB">
        <authorList>
            <consortium name="EnsemblPlants"/>
        </authorList>
    </citation>
    <scope>IDENTIFICATION</scope>
</reference>
<reference evidence="2" key="2">
    <citation type="journal article" date="2017" name="Nat. Plants">
        <title>The Aegilops tauschii genome reveals multiple impacts of transposons.</title>
        <authorList>
            <person name="Zhao G."/>
            <person name="Zou C."/>
            <person name="Li K."/>
            <person name="Wang K."/>
            <person name="Li T."/>
            <person name="Gao L."/>
            <person name="Zhang X."/>
            <person name="Wang H."/>
            <person name="Yang Z."/>
            <person name="Liu X."/>
            <person name="Jiang W."/>
            <person name="Mao L."/>
            <person name="Kong X."/>
            <person name="Jiao Y."/>
            <person name="Jia J."/>
        </authorList>
    </citation>
    <scope>NUCLEOTIDE SEQUENCE [LARGE SCALE GENOMIC DNA]</scope>
    <source>
        <strain evidence="2">cv. AL8/78</strain>
    </source>
</reference>
<dbReference type="AlphaFoldDB" id="A0A453Q6A9"/>
<dbReference type="Proteomes" id="UP000015105">
    <property type="component" value="Chromosome 6D"/>
</dbReference>
<evidence type="ECO:0000313" key="2">
    <source>
        <dbReference type="Proteomes" id="UP000015105"/>
    </source>
</evidence>
<reference evidence="2" key="1">
    <citation type="journal article" date="2014" name="Science">
        <title>Ancient hybridizations among the ancestral genomes of bread wheat.</title>
        <authorList>
            <consortium name="International Wheat Genome Sequencing Consortium,"/>
            <person name="Marcussen T."/>
            <person name="Sandve S.R."/>
            <person name="Heier L."/>
            <person name="Spannagl M."/>
            <person name="Pfeifer M."/>
            <person name="Jakobsen K.S."/>
            <person name="Wulff B.B."/>
            <person name="Steuernagel B."/>
            <person name="Mayer K.F."/>
            <person name="Olsen O.A."/>
        </authorList>
    </citation>
    <scope>NUCLEOTIDE SEQUENCE [LARGE SCALE GENOMIC DNA]</scope>
    <source>
        <strain evidence="2">cv. AL8/78</strain>
    </source>
</reference>
<proteinExistence type="predicted"/>
<accession>A0A453Q6A9</accession>
<organism evidence="1 2">
    <name type="scientific">Aegilops tauschii subsp. strangulata</name>
    <name type="common">Goatgrass</name>
    <dbReference type="NCBI Taxonomy" id="200361"/>
    <lineage>
        <taxon>Eukaryota</taxon>
        <taxon>Viridiplantae</taxon>
        <taxon>Streptophyta</taxon>
        <taxon>Embryophyta</taxon>
        <taxon>Tracheophyta</taxon>
        <taxon>Spermatophyta</taxon>
        <taxon>Magnoliopsida</taxon>
        <taxon>Liliopsida</taxon>
        <taxon>Poales</taxon>
        <taxon>Poaceae</taxon>
        <taxon>BOP clade</taxon>
        <taxon>Pooideae</taxon>
        <taxon>Triticodae</taxon>
        <taxon>Triticeae</taxon>
        <taxon>Triticinae</taxon>
        <taxon>Aegilops</taxon>
    </lineage>
</organism>
<name>A0A453Q6A9_AEGTS</name>
<dbReference type="EnsemblPlants" id="AET6Gv20991900.9">
    <property type="protein sequence ID" value="AET6Gv20991900.9"/>
    <property type="gene ID" value="AET6Gv20991900"/>
</dbReference>
<evidence type="ECO:0000313" key="1">
    <source>
        <dbReference type="EnsemblPlants" id="AET6Gv20991900.9"/>
    </source>
</evidence>
<reference evidence="1" key="5">
    <citation type="journal article" date="2021" name="G3 (Bethesda)">
        <title>Aegilops tauschii genome assembly Aet v5.0 features greater sequence contiguity and improved annotation.</title>
        <authorList>
            <person name="Wang L."/>
            <person name="Zhu T."/>
            <person name="Rodriguez J.C."/>
            <person name="Deal K.R."/>
            <person name="Dubcovsky J."/>
            <person name="McGuire P.E."/>
            <person name="Lux T."/>
            <person name="Spannagl M."/>
            <person name="Mayer K.F.X."/>
            <person name="Baldrich P."/>
            <person name="Meyers B.C."/>
            <person name="Huo N."/>
            <person name="Gu Y.Q."/>
            <person name="Zhou H."/>
            <person name="Devos K.M."/>
            <person name="Bennetzen J.L."/>
            <person name="Unver T."/>
            <person name="Budak H."/>
            <person name="Gulick P.J."/>
            <person name="Galiba G."/>
            <person name="Kalapos B."/>
            <person name="Nelson D.R."/>
            <person name="Li P."/>
            <person name="You F.M."/>
            <person name="Luo M.C."/>
            <person name="Dvorak J."/>
        </authorList>
    </citation>
    <scope>NUCLEOTIDE SEQUENCE [LARGE SCALE GENOMIC DNA]</scope>
    <source>
        <strain evidence="1">cv. AL8/78</strain>
    </source>
</reference>